<dbReference type="SUPFAM" id="SSF53448">
    <property type="entry name" value="Nucleotide-diphospho-sugar transferases"/>
    <property type="match status" value="1"/>
</dbReference>
<dbReference type="Pfam" id="PF00534">
    <property type="entry name" value="Glycos_transf_1"/>
    <property type="match status" value="1"/>
</dbReference>
<evidence type="ECO:0000313" key="3">
    <source>
        <dbReference type="EMBL" id="ABQ29837.1"/>
    </source>
</evidence>
<dbReference type="Gene3D" id="3.40.50.2000">
    <property type="entry name" value="Glycogen Phosphorylase B"/>
    <property type="match status" value="1"/>
</dbReference>
<dbReference type="AlphaFoldDB" id="A5FW55"/>
<organism evidence="3 4">
    <name type="scientific">Acidiphilium cryptum (strain JF-5)</name>
    <dbReference type="NCBI Taxonomy" id="349163"/>
    <lineage>
        <taxon>Bacteria</taxon>
        <taxon>Pseudomonadati</taxon>
        <taxon>Pseudomonadota</taxon>
        <taxon>Alphaproteobacteria</taxon>
        <taxon>Acetobacterales</taxon>
        <taxon>Acidocellaceae</taxon>
        <taxon>Acidiphilium</taxon>
    </lineage>
</organism>
<name>A5FW55_ACICJ</name>
<dbReference type="STRING" id="349163.Acry_0615"/>
<dbReference type="InterPro" id="IPR001296">
    <property type="entry name" value="Glyco_trans_1"/>
</dbReference>
<gene>
    <name evidence="3" type="ordered locus">Acry_0615</name>
</gene>
<evidence type="ECO:0000259" key="1">
    <source>
        <dbReference type="Pfam" id="PF00534"/>
    </source>
</evidence>
<evidence type="ECO:0000259" key="2">
    <source>
        <dbReference type="Pfam" id="PF00535"/>
    </source>
</evidence>
<feature type="domain" description="Glycosyl transferase family 1" evidence="1">
    <location>
        <begin position="767"/>
        <end position="925"/>
    </location>
</feature>
<dbReference type="Gene3D" id="3.20.20.80">
    <property type="entry name" value="Glycosidases"/>
    <property type="match status" value="1"/>
</dbReference>
<dbReference type="Pfam" id="PF14307">
    <property type="entry name" value="Glyco_tran_WbsX"/>
    <property type="match status" value="1"/>
</dbReference>
<dbReference type="EMBL" id="CP000697">
    <property type="protein sequence ID" value="ABQ29837.1"/>
    <property type="molecule type" value="Genomic_DNA"/>
</dbReference>
<dbReference type="PANTHER" id="PTHR41244:SF1">
    <property type="entry name" value="GLYCOSYLTRANSFERASE"/>
    <property type="match status" value="1"/>
</dbReference>
<dbReference type="InterPro" id="IPR001173">
    <property type="entry name" value="Glyco_trans_2-like"/>
</dbReference>
<dbReference type="eggNOG" id="COG1215">
    <property type="taxonomic scope" value="Bacteria"/>
</dbReference>
<dbReference type="InterPro" id="IPR029044">
    <property type="entry name" value="Nucleotide-diphossugar_trans"/>
</dbReference>
<accession>A5FW55</accession>
<dbReference type="Pfam" id="PF00535">
    <property type="entry name" value="Glycos_transf_2"/>
    <property type="match status" value="1"/>
</dbReference>
<proteinExistence type="predicted"/>
<dbReference type="GO" id="GO:0016740">
    <property type="term" value="F:transferase activity"/>
    <property type="evidence" value="ECO:0007669"/>
    <property type="project" value="UniProtKB-KW"/>
</dbReference>
<dbReference type="SUPFAM" id="SSF53756">
    <property type="entry name" value="UDP-Glycosyltransferase/glycogen phosphorylase"/>
    <property type="match status" value="1"/>
</dbReference>
<keyword evidence="3" id="KW-0808">Transferase</keyword>
<dbReference type="PANTHER" id="PTHR41244">
    <property type="entry name" value="RHAMNAN SYNTHESIS F"/>
    <property type="match status" value="1"/>
</dbReference>
<dbReference type="HOGENOM" id="CLU_280157_0_0_5"/>
<dbReference type="KEGG" id="acr:Acry_0615"/>
<dbReference type="CAZy" id="GT2">
    <property type="family name" value="Glycosyltransferase Family 2"/>
</dbReference>
<dbReference type="CDD" id="cd11579">
    <property type="entry name" value="Glyco_tran_WbsX"/>
    <property type="match status" value="1"/>
</dbReference>
<dbReference type="InterPro" id="IPR032719">
    <property type="entry name" value="WbsX"/>
</dbReference>
<dbReference type="eggNOG" id="COG0438">
    <property type="taxonomic scope" value="Bacteria"/>
</dbReference>
<dbReference type="RefSeq" id="WP_011941647.1">
    <property type="nucleotide sequence ID" value="NC_009484.1"/>
</dbReference>
<feature type="domain" description="Glycosyltransferase 2-like" evidence="2">
    <location>
        <begin position="961"/>
        <end position="1119"/>
    </location>
</feature>
<evidence type="ECO:0000313" key="4">
    <source>
        <dbReference type="Proteomes" id="UP000000245"/>
    </source>
</evidence>
<keyword evidence="4" id="KW-1185">Reference proteome</keyword>
<dbReference type="Gene3D" id="3.90.550.10">
    <property type="entry name" value="Spore Coat Polysaccharide Biosynthesis Protein SpsA, Chain A"/>
    <property type="match status" value="1"/>
</dbReference>
<protein>
    <submittedName>
        <fullName evidence="3">Glycosyl transferase, group 1</fullName>
    </submittedName>
</protein>
<reference evidence="3 4" key="1">
    <citation type="submission" date="2007-05" db="EMBL/GenBank/DDBJ databases">
        <title>Complete sequence of chromosome of Acidiphilium cryptum JF-5.</title>
        <authorList>
            <consortium name="US DOE Joint Genome Institute"/>
            <person name="Copeland A."/>
            <person name="Lucas S."/>
            <person name="Lapidus A."/>
            <person name="Barry K."/>
            <person name="Detter J.C."/>
            <person name="Glavina del Rio T."/>
            <person name="Hammon N."/>
            <person name="Israni S."/>
            <person name="Dalin E."/>
            <person name="Tice H."/>
            <person name="Pitluck S."/>
            <person name="Sims D."/>
            <person name="Brettin T."/>
            <person name="Bruce D."/>
            <person name="Han C."/>
            <person name="Schmutz J."/>
            <person name="Larimer F."/>
            <person name="Land M."/>
            <person name="Hauser L."/>
            <person name="Kyrpides N."/>
            <person name="Kim E."/>
            <person name="Magnuson T."/>
            <person name="Richardson P."/>
        </authorList>
    </citation>
    <scope>NUCLEOTIDE SEQUENCE [LARGE SCALE GENOMIC DNA]</scope>
    <source>
        <strain evidence="3 4">JF-5</strain>
    </source>
</reference>
<sequence length="1247" mass="136784">MTRTHPPAEDPDLAGDIAAIRPSGLFDPGHYALQAQDMPAGTDPLTDFCRRGWRAGHRPNPYFDPAFYLARNPDIAASGANPLRHYIDFGDREGRDPSPLFHAGWYRETYGIPDGANALADFLSRRRTGKVSPVPLFDPQWYLDNNPDVAAAGSDPFEHFCAFGAAERRDPSPDFDIGFYAARYADEIAGGNPFLHYLAHRGGGFHPRRPAGERLIAGAIRAATRPAPAFEPRQPLPPGAPRLATVLAYYLPQFHRIPENDAWWGTGFTEWTNLVRATPRFAGHYQPRAPRDLGFYSLDDPAVMPRQIAMAKEAGLGGFVFYYYWFNRRRLLERPVERFLADPALDMPFCLMWANENWTRRWDGLEREILLAQDYRPEDDAALVDDFARHFADPRYIRLDGRPLLMIYRAALIPDPPATIARWRRLFAERHGETPLLFMAQSFHDYDPRRHGLDGAVEFPPHKLVVGAPKLDTALDLFDPAFSADVYRYDDIVAASLADPDPAYPLIRTAVPGWDNDPRREGAGVVLHEATPAAYQAWLAALIERARRAPVHGEPIVCINAWNEWAEGAYLEPDLHFGAAFLNATARAITGRADAADAQNLLLVGHDALPHGAQMLLLHLARTLRRQHGIVPRILLLGGGDLVPDYEAEGIVDLAPNEPALQHHVATYRAQGITAAIVNSLASARACAPLAEAGLRSILLVHEMPRLVDERALRGVARQGMRAAAATVFSSAHVRDALCAALEATPAAHVIPQGNYQGVRFDAAARRRFRARLGLAVDAFAVLGVGFGDLRKGFDLFLQAFRLLAAARPDIHFVWLGETHLWIRDYLGAEIEAARATGRFHLLPFDEDVAPAYCGADLYALTSREDPLPTTVIEAMAAGLPAIAFAGSGGIPDLLRETGAGESVPAGDVAAFAAAIAARLDHEALAAARPRIAAEAATRFDFAAYARRLLALASPGLIGVSCFVTNYNYERHLPRRLAGIFGQTYPLEEVTLLDDASTDGSVAVARETAAGWRRSLAVRRARRNSGSPFGQWRRAAESARGDFVWIAEADDDTTPRFVARLAAALAAAPGAVMAIADSRAVDDEGRTLMPDYRRYYAESGAADLATTMTLDARDFATRFLATRNLILNVSAVLFRRDALRASLARLGDELATFRLAGDWRLYIDLLAHAAGPVVWVAEPLNVHRRHEGGATASLDGRTHLAEIARVQAIAADTLGLDDAARAAQRAWRDDLAARLGLSHAPRTRKKI</sequence>
<dbReference type="CAZy" id="GT4">
    <property type="family name" value="Glycosyltransferase Family 4"/>
</dbReference>
<dbReference type="Proteomes" id="UP000000245">
    <property type="component" value="Chromosome"/>
</dbReference>